<reference evidence="2 3" key="1">
    <citation type="journal article" date="2023" name="BMC Biol.">
        <title>The compact genome of the sponge Oopsacas minuta (Hexactinellida) is lacking key metazoan core genes.</title>
        <authorList>
            <person name="Santini S."/>
            <person name="Schenkelaars Q."/>
            <person name="Jourda C."/>
            <person name="Duchesne M."/>
            <person name="Belahbib H."/>
            <person name="Rocher C."/>
            <person name="Selva M."/>
            <person name="Riesgo A."/>
            <person name="Vervoort M."/>
            <person name="Leys S.P."/>
            <person name="Kodjabachian L."/>
            <person name="Le Bivic A."/>
            <person name="Borchiellini C."/>
            <person name="Claverie J.M."/>
            <person name="Renard E."/>
        </authorList>
    </citation>
    <scope>NUCLEOTIDE SEQUENCE [LARGE SCALE GENOMIC DNA]</scope>
    <source>
        <strain evidence="2">SPO-2</strain>
    </source>
</reference>
<feature type="coiled-coil region" evidence="1">
    <location>
        <begin position="65"/>
        <end position="99"/>
    </location>
</feature>
<name>A0AAV7K317_9METZ</name>
<gene>
    <name evidence="2" type="ORF">LOD99_2833</name>
</gene>
<keyword evidence="3" id="KW-1185">Reference proteome</keyword>
<dbReference type="Gene3D" id="1.20.5.170">
    <property type="match status" value="1"/>
</dbReference>
<keyword evidence="1" id="KW-0175">Coiled coil</keyword>
<organism evidence="2 3">
    <name type="scientific">Oopsacas minuta</name>
    <dbReference type="NCBI Taxonomy" id="111878"/>
    <lineage>
        <taxon>Eukaryota</taxon>
        <taxon>Metazoa</taxon>
        <taxon>Porifera</taxon>
        <taxon>Hexactinellida</taxon>
        <taxon>Hexasterophora</taxon>
        <taxon>Lyssacinosida</taxon>
        <taxon>Leucopsacidae</taxon>
        <taxon>Oopsacas</taxon>
    </lineage>
</organism>
<protein>
    <submittedName>
        <fullName evidence="2">Uncharacterized protein</fullName>
    </submittedName>
</protein>
<dbReference type="AlphaFoldDB" id="A0AAV7K317"/>
<comment type="caution">
    <text evidence="2">The sequence shown here is derived from an EMBL/GenBank/DDBJ whole genome shotgun (WGS) entry which is preliminary data.</text>
</comment>
<dbReference type="EMBL" id="JAKMXF010000221">
    <property type="protein sequence ID" value="KAI6654955.1"/>
    <property type="molecule type" value="Genomic_DNA"/>
</dbReference>
<evidence type="ECO:0000313" key="3">
    <source>
        <dbReference type="Proteomes" id="UP001165289"/>
    </source>
</evidence>
<sequence>MEIEMKRQRIRKLGQLWKNKELLGELKMAGLKKILYSVHVNKDVEKVFIKERKDIKSRGYVEKSRDKERAGIEELEQVKENLKFEIQTLKAEIRVYEELIKKN</sequence>
<accession>A0AAV7K317</accession>
<evidence type="ECO:0000313" key="2">
    <source>
        <dbReference type="EMBL" id="KAI6654955.1"/>
    </source>
</evidence>
<evidence type="ECO:0000256" key="1">
    <source>
        <dbReference type="SAM" id="Coils"/>
    </source>
</evidence>
<proteinExistence type="predicted"/>
<dbReference type="Proteomes" id="UP001165289">
    <property type="component" value="Unassembled WGS sequence"/>
</dbReference>